<evidence type="ECO:0000256" key="3">
    <source>
        <dbReference type="ARBA" id="ARBA00022989"/>
    </source>
</evidence>
<feature type="region of interest" description="Disordered" evidence="5">
    <location>
        <begin position="174"/>
        <end position="231"/>
    </location>
</feature>
<feature type="chain" id="PRO_5013019043" evidence="7">
    <location>
        <begin position="24"/>
        <end position="410"/>
    </location>
</feature>
<evidence type="ECO:0000256" key="5">
    <source>
        <dbReference type="SAM" id="MobiDB-lite"/>
    </source>
</evidence>
<evidence type="ECO:0000256" key="1">
    <source>
        <dbReference type="ARBA" id="ARBA00004141"/>
    </source>
</evidence>
<proteinExistence type="predicted"/>
<keyword evidence="4 6" id="KW-0472">Membrane</keyword>
<dbReference type="Pfam" id="PF02535">
    <property type="entry name" value="Zip"/>
    <property type="match status" value="1"/>
</dbReference>
<keyword evidence="2 6" id="KW-0812">Transmembrane</keyword>
<reference evidence="9" key="1">
    <citation type="journal article" date="2017" name="Genome Biol.">
        <title>Comparative genomics reveals high biological diversity and specific adaptations in the industrially and medically important fungal genus Aspergillus.</title>
        <authorList>
            <person name="de Vries R.P."/>
            <person name="Riley R."/>
            <person name="Wiebenga A."/>
            <person name="Aguilar-Osorio G."/>
            <person name="Amillis S."/>
            <person name="Uchima C.A."/>
            <person name="Anderluh G."/>
            <person name="Asadollahi M."/>
            <person name="Askin M."/>
            <person name="Barry K."/>
            <person name="Battaglia E."/>
            <person name="Bayram O."/>
            <person name="Benocci T."/>
            <person name="Braus-Stromeyer S.A."/>
            <person name="Caldana C."/>
            <person name="Canovas D."/>
            <person name="Cerqueira G.C."/>
            <person name="Chen F."/>
            <person name="Chen W."/>
            <person name="Choi C."/>
            <person name="Clum A."/>
            <person name="Dos Santos R.A."/>
            <person name="Damasio A.R."/>
            <person name="Diallinas G."/>
            <person name="Emri T."/>
            <person name="Fekete E."/>
            <person name="Flipphi M."/>
            <person name="Freyberg S."/>
            <person name="Gallo A."/>
            <person name="Gournas C."/>
            <person name="Habgood R."/>
            <person name="Hainaut M."/>
            <person name="Harispe M.L."/>
            <person name="Henrissat B."/>
            <person name="Hilden K.S."/>
            <person name="Hope R."/>
            <person name="Hossain A."/>
            <person name="Karabika E."/>
            <person name="Karaffa L."/>
            <person name="Karanyi Z."/>
            <person name="Krasevec N."/>
            <person name="Kuo A."/>
            <person name="Kusch H."/>
            <person name="LaButti K."/>
            <person name="Lagendijk E.L."/>
            <person name="Lapidus A."/>
            <person name="Levasseur A."/>
            <person name="Lindquist E."/>
            <person name="Lipzen A."/>
            <person name="Logrieco A.F."/>
            <person name="MacCabe A."/>
            <person name="Maekelae M.R."/>
            <person name="Malavazi I."/>
            <person name="Melin P."/>
            <person name="Meyer V."/>
            <person name="Mielnichuk N."/>
            <person name="Miskei M."/>
            <person name="Molnar A.P."/>
            <person name="Mule G."/>
            <person name="Ngan C.Y."/>
            <person name="Orejas M."/>
            <person name="Orosz E."/>
            <person name="Ouedraogo J.P."/>
            <person name="Overkamp K.M."/>
            <person name="Park H.-S."/>
            <person name="Perrone G."/>
            <person name="Piumi F."/>
            <person name="Punt P.J."/>
            <person name="Ram A.F."/>
            <person name="Ramon A."/>
            <person name="Rauscher S."/>
            <person name="Record E."/>
            <person name="Riano-Pachon D.M."/>
            <person name="Robert V."/>
            <person name="Roehrig J."/>
            <person name="Ruller R."/>
            <person name="Salamov A."/>
            <person name="Salih N.S."/>
            <person name="Samson R.A."/>
            <person name="Sandor E."/>
            <person name="Sanguinetti M."/>
            <person name="Schuetze T."/>
            <person name="Sepcic K."/>
            <person name="Shelest E."/>
            <person name="Sherlock G."/>
            <person name="Sophianopoulou V."/>
            <person name="Squina F.M."/>
            <person name="Sun H."/>
            <person name="Susca A."/>
            <person name="Todd R.B."/>
            <person name="Tsang A."/>
            <person name="Unkles S.E."/>
            <person name="van de Wiele N."/>
            <person name="van Rossen-Uffink D."/>
            <person name="Oliveira J.V."/>
            <person name="Vesth T.C."/>
            <person name="Visser J."/>
            <person name="Yu J.-H."/>
            <person name="Zhou M."/>
            <person name="Andersen M.R."/>
            <person name="Archer D.B."/>
            <person name="Baker S.E."/>
            <person name="Benoit I."/>
            <person name="Brakhage A.A."/>
            <person name="Braus G.H."/>
            <person name="Fischer R."/>
            <person name="Frisvad J.C."/>
            <person name="Goldman G.H."/>
            <person name="Houbraken J."/>
            <person name="Oakley B."/>
            <person name="Pocsi I."/>
            <person name="Scazzocchio C."/>
            <person name="Seiboth B."/>
            <person name="vanKuyk P.A."/>
            <person name="Wortman J."/>
            <person name="Dyer P.S."/>
            <person name="Grigoriev I.V."/>
        </authorList>
    </citation>
    <scope>NUCLEOTIDE SEQUENCE [LARGE SCALE GENOMIC DNA]</scope>
    <source>
        <strain evidence="9">CBS 516.65</strain>
    </source>
</reference>
<dbReference type="GO" id="GO:0005385">
    <property type="term" value="F:zinc ion transmembrane transporter activity"/>
    <property type="evidence" value="ECO:0007669"/>
    <property type="project" value="TreeGrafter"/>
</dbReference>
<dbReference type="EMBL" id="KV878902">
    <property type="protein sequence ID" value="OJJ82450.1"/>
    <property type="molecule type" value="Genomic_DNA"/>
</dbReference>
<feature type="transmembrane region" description="Helical" evidence="6">
    <location>
        <begin position="105"/>
        <end position="125"/>
    </location>
</feature>
<feature type="compositionally biased region" description="Polar residues" evidence="5">
    <location>
        <begin position="213"/>
        <end position="224"/>
    </location>
</feature>
<feature type="compositionally biased region" description="Basic and acidic residues" evidence="5">
    <location>
        <begin position="176"/>
        <end position="189"/>
    </location>
</feature>
<protein>
    <submittedName>
        <fullName evidence="8">Uncharacterized protein</fullName>
    </submittedName>
</protein>
<dbReference type="Proteomes" id="UP000184300">
    <property type="component" value="Unassembled WGS sequence"/>
</dbReference>
<dbReference type="AlphaFoldDB" id="A0A1L9VEW4"/>
<evidence type="ECO:0000313" key="9">
    <source>
        <dbReference type="Proteomes" id="UP000184300"/>
    </source>
</evidence>
<feature type="transmembrane region" description="Helical" evidence="6">
    <location>
        <begin position="145"/>
        <end position="165"/>
    </location>
</feature>
<evidence type="ECO:0000256" key="6">
    <source>
        <dbReference type="SAM" id="Phobius"/>
    </source>
</evidence>
<feature type="transmembrane region" description="Helical" evidence="6">
    <location>
        <begin position="355"/>
        <end position="378"/>
    </location>
</feature>
<evidence type="ECO:0000313" key="8">
    <source>
        <dbReference type="EMBL" id="OJJ82450.1"/>
    </source>
</evidence>
<sequence>MRGTGLALVAAVVVFSALAAANAVPVGELSVGEIEEELQKCPLVETLNEHKRATIPETTSLTSKIFSVLFPGSPAVNALLATLYISGPPNFLLALCPPNIDPSSLSVMVAFAVGGLLGDTLFHLLPEIFLGEDSPEHVRFVMVEPNRNLLLGVGIMVGFFTFVAMDKTLRIATGGEGHDHSHGHSHADDSQSQAVTATGAQHTSDNELKQRKPTTTQQHDPSTSTKDEKEINPSVKLGGYLNLIADFTHNITDGLAMSSSFYASPTIGATTTVAVFFHEIPHEVGDFALLVQSGFSKRKAMGAQFVTAVGAFLGTLIGIAVQELSGHGTDATPAGSDAAGAAAGLFGTSLTWGDMLLPFTAGTFLYVGTVSVIPELLETGKNKSVEIRKTIVQFLAVAVGAGIMLAISWD</sequence>
<keyword evidence="3 6" id="KW-1133">Transmembrane helix</keyword>
<name>A0A1L9VEW4_ASPGL</name>
<evidence type="ECO:0000256" key="7">
    <source>
        <dbReference type="SAM" id="SignalP"/>
    </source>
</evidence>
<dbReference type="VEuPathDB" id="FungiDB:ASPGLDRAFT_49238"/>
<keyword evidence="7" id="KW-0732">Signal</keyword>
<dbReference type="OrthoDB" id="200954at2759"/>
<dbReference type="InterPro" id="IPR003689">
    <property type="entry name" value="ZIP"/>
</dbReference>
<comment type="subcellular location">
    <subcellularLocation>
        <location evidence="1">Membrane</location>
        <topology evidence="1">Multi-pass membrane protein</topology>
    </subcellularLocation>
</comment>
<evidence type="ECO:0000256" key="2">
    <source>
        <dbReference type="ARBA" id="ARBA00022692"/>
    </source>
</evidence>
<dbReference type="GeneID" id="34463318"/>
<feature type="compositionally biased region" description="Polar residues" evidence="5">
    <location>
        <begin position="193"/>
        <end position="203"/>
    </location>
</feature>
<accession>A0A1L9VEW4</accession>
<organism evidence="8 9">
    <name type="scientific">Aspergillus glaucus CBS 516.65</name>
    <dbReference type="NCBI Taxonomy" id="1160497"/>
    <lineage>
        <taxon>Eukaryota</taxon>
        <taxon>Fungi</taxon>
        <taxon>Dikarya</taxon>
        <taxon>Ascomycota</taxon>
        <taxon>Pezizomycotina</taxon>
        <taxon>Eurotiomycetes</taxon>
        <taxon>Eurotiomycetidae</taxon>
        <taxon>Eurotiales</taxon>
        <taxon>Aspergillaceae</taxon>
        <taxon>Aspergillus</taxon>
        <taxon>Aspergillus subgen. Aspergillus</taxon>
    </lineage>
</organism>
<dbReference type="PANTHER" id="PTHR16950:SF16">
    <property type="entry name" value="ZINC TRANSPORTER ZIP13"/>
    <property type="match status" value="1"/>
</dbReference>
<feature type="transmembrane region" description="Helical" evidence="6">
    <location>
        <begin position="390"/>
        <end position="409"/>
    </location>
</feature>
<feature type="signal peptide" evidence="7">
    <location>
        <begin position="1"/>
        <end position="23"/>
    </location>
</feature>
<dbReference type="GO" id="GO:0006882">
    <property type="term" value="P:intracellular zinc ion homeostasis"/>
    <property type="evidence" value="ECO:0007669"/>
    <property type="project" value="TreeGrafter"/>
</dbReference>
<evidence type="ECO:0000256" key="4">
    <source>
        <dbReference type="ARBA" id="ARBA00023136"/>
    </source>
</evidence>
<keyword evidence="9" id="KW-1185">Reference proteome</keyword>
<dbReference type="RefSeq" id="XP_022399148.1">
    <property type="nucleotide sequence ID" value="XM_022547057.1"/>
</dbReference>
<dbReference type="GO" id="GO:0016020">
    <property type="term" value="C:membrane"/>
    <property type="evidence" value="ECO:0007669"/>
    <property type="project" value="UniProtKB-SubCell"/>
</dbReference>
<dbReference type="STRING" id="1160497.A0A1L9VEW4"/>
<dbReference type="PANTHER" id="PTHR16950">
    <property type="entry name" value="ZINC TRANSPORTER SLC39A7 HISTIDINE-RICH MEMBRANE PROTEIN KE4"/>
    <property type="match status" value="1"/>
</dbReference>
<gene>
    <name evidence="8" type="ORF">ASPGLDRAFT_49238</name>
</gene>
<feature type="transmembrane region" description="Helical" evidence="6">
    <location>
        <begin position="302"/>
        <end position="321"/>
    </location>
</feature>
<feature type="transmembrane region" description="Helical" evidence="6">
    <location>
        <begin position="65"/>
        <end position="85"/>
    </location>
</feature>